<dbReference type="GO" id="GO:0007004">
    <property type="term" value="P:telomere maintenance via telomerase"/>
    <property type="evidence" value="ECO:0007669"/>
    <property type="project" value="TreeGrafter"/>
</dbReference>
<name>A0A836IHU7_9TRYP</name>
<dbReference type="GO" id="GO:0000722">
    <property type="term" value="P:telomere maintenance via recombination"/>
    <property type="evidence" value="ECO:0007669"/>
    <property type="project" value="TreeGrafter"/>
</dbReference>
<dbReference type="Proteomes" id="UP000674318">
    <property type="component" value="Unassembled WGS sequence"/>
</dbReference>
<sequence length="1538" mass="169107">MTTVIHMDTSEGDGIQTAPESVVDDACISTAPRAADSAVGYAFYREGGGARGQVKDEGDSAIFLDKQIEAVTAYELTSAALGRLPTRTAPADHHVQGICRADKMMSRAEASAIRTDLNKPFSKASAHQHDISLGSADHQPADIVVTSPRTPGSKHVYVGALTTLSPTSSRFQVPKLTPSQPVVEPATRLVPRTTPPKDEEIPALIHAKEQSLCGLKAYRQTDCEDSRDAVEVLSVREEEEEEDDDDDDVEDDVAARVLLSLHKKDDMIEQLMRTVATLQVENTSLRSRCAAAVGTEAAPLSPTMGTAVSPERTKTSSPSWPATPVRWWKLNRDVAPSDGVQEQSEGVQHLERGGAHADVKLRGTLADSEAGQAVSPVCDVTHREVQSSADTTEATTTPPLKNSAGESLASGIRAAPSASPSTEEETVARARIAQLEWQLENLQQEKREDTHVLRDHIDHLTRELHRRNRDMARQQRQHKLEFAALQEEVKALANQLDEQARSSTSVAAAAAAAAGNEPEDKEVMELRRQLAQARSRETQIRCDSAAMQQRWLQELNEQKSLLDEARTHAAQEETQHASMREHERQLAQVVAQQKQQQQQLEGQVSEYKAALAQAQRELAELRIAHQRTEETVSEQRSQIQCISHDLATAVLERTHHEQRATCVEAQVKLLQQQLRQAETTLSSQKSELETLRRERRNEVSAAFALQEEEHATLLKGVEGCMKGSEAVESALLKSERTRCEMASQLSRVLAERDEYHRLYREASVQSQAQLLEQQQLFSESSDLVCRQLQEAQRDLAHRTETLEMTQHELGTTQQRIESLRDELTRSKAAQRQLEEEREATQKRHESQTEQLVQAKESLKEALQAQLTTLDILRKKEKLLRAQHEAAQRTMERRQEEQHVLQNIADLLWPHEVNRVLGAPPPPPRILNSGAKVAPRDMPALSRSAIVVLKRNVSGNTRKSSRVQTRRSVCRVGSLFSVSNVDSESTVRPSRSTSSASSYATSVAMSAVSPTDALATPSTYGDAALNERQRSPSVALEENDAPANSGGSASAVVPLDPRFDSNLRAFELRQHQRPSGITHGREKQRGTIKAELPVLRFLRDIHGAVEQVCAAYASSQRELATKRAAVRALVKERKAQQAQLKELRATLQEQQHTSERLRRDAVQSVRAESQAKLTKVDEAWREKYGAGVALQLRSCEKQHRHAVAEALKACARHLQAELMAFVQRLPTTLSVGLARAAAASAESTRDKVLQKVRTQYERPHDTECAAHDDLGHHDSGAQGLHPRNAAAAADVSLLSLGLEVESEVQAECDVILRNVLGVTGGWEHLTSAVLLANNATALDHLSGTTPPSVASPAPQSYAFTHGSAVDDGSAPPGVELAQKIVVNAKRTSWTIEEMAELEEVIHAYLTRILSALTRTPSLSPLAGAVTCVSSSRDSDVRQDMEYHTRRAPTPFSGATSDIQSANSKGAAAREKSEEVLMTTALPRWMRPLGTSSPPYAPPLRSPAVEETATLPLPPHHQQPHLLGLLLDACVARVHEQLMV</sequence>
<evidence type="ECO:0000256" key="2">
    <source>
        <dbReference type="SAM" id="MobiDB-lite"/>
    </source>
</evidence>
<protein>
    <submittedName>
        <fullName evidence="3">Uncharacterized protein</fullName>
    </submittedName>
</protein>
<feature type="region of interest" description="Disordered" evidence="2">
    <location>
        <begin position="1026"/>
        <end position="1053"/>
    </location>
</feature>
<dbReference type="GO" id="GO:0006302">
    <property type="term" value="P:double-strand break repair"/>
    <property type="evidence" value="ECO:0007669"/>
    <property type="project" value="TreeGrafter"/>
</dbReference>
<proteinExistence type="predicted"/>
<dbReference type="KEGG" id="phet:94293488"/>
<dbReference type="RefSeq" id="XP_067758836.1">
    <property type="nucleotide sequence ID" value="XM_067903411.1"/>
</dbReference>
<gene>
    <name evidence="3" type="ORF">JKF63_07474</name>
</gene>
<dbReference type="GO" id="GO:0043047">
    <property type="term" value="F:single-stranded telomeric DNA binding"/>
    <property type="evidence" value="ECO:0007669"/>
    <property type="project" value="TreeGrafter"/>
</dbReference>
<keyword evidence="4" id="KW-1185">Reference proteome</keyword>
<feature type="coiled-coil region" evidence="1">
    <location>
        <begin position="425"/>
        <end position="502"/>
    </location>
</feature>
<feature type="compositionally biased region" description="Basic and acidic residues" evidence="2">
    <location>
        <begin position="832"/>
        <end position="847"/>
    </location>
</feature>
<organism evidence="3 4">
    <name type="scientific">Porcisia hertigi</name>
    <dbReference type="NCBI Taxonomy" id="2761500"/>
    <lineage>
        <taxon>Eukaryota</taxon>
        <taxon>Discoba</taxon>
        <taxon>Euglenozoa</taxon>
        <taxon>Kinetoplastea</taxon>
        <taxon>Metakinetoplastina</taxon>
        <taxon>Trypanosomatida</taxon>
        <taxon>Trypanosomatidae</taxon>
        <taxon>Leishmaniinae</taxon>
        <taxon>Porcisia</taxon>
    </lineage>
</organism>
<reference evidence="3 4" key="1">
    <citation type="submission" date="2021-02" db="EMBL/GenBank/DDBJ databases">
        <title>Porcisia hertigi Genome sequencing and assembly.</title>
        <authorList>
            <person name="Almutairi H."/>
            <person name="Gatherer D."/>
        </authorList>
    </citation>
    <scope>NUCLEOTIDE SEQUENCE [LARGE SCALE GENOMIC DNA]</scope>
    <source>
        <strain evidence="3 4">C119</strain>
    </source>
</reference>
<feature type="region of interest" description="Disordered" evidence="2">
    <location>
        <begin position="823"/>
        <end position="848"/>
    </location>
</feature>
<dbReference type="GeneID" id="94293488"/>
<dbReference type="PANTHER" id="PTHR18867">
    <property type="entry name" value="RAD50"/>
    <property type="match status" value="1"/>
</dbReference>
<dbReference type="EMBL" id="JAFJZO010000012">
    <property type="protein sequence ID" value="KAG5509829.1"/>
    <property type="molecule type" value="Genomic_DNA"/>
</dbReference>
<keyword evidence="1" id="KW-0175">Coiled coil</keyword>
<accession>A0A836IHU7</accession>
<feature type="coiled-coil region" evidence="1">
    <location>
        <begin position="1125"/>
        <end position="1159"/>
    </location>
</feature>
<feature type="compositionally biased region" description="Polar residues" evidence="2">
    <location>
        <begin position="1451"/>
        <end position="1462"/>
    </location>
</feature>
<dbReference type="GO" id="GO:0030870">
    <property type="term" value="C:Mre11 complex"/>
    <property type="evidence" value="ECO:0007669"/>
    <property type="project" value="TreeGrafter"/>
</dbReference>
<comment type="caution">
    <text evidence="3">The sequence shown here is derived from an EMBL/GenBank/DDBJ whole genome shotgun (WGS) entry which is preliminary data.</text>
</comment>
<dbReference type="GO" id="GO:0003691">
    <property type="term" value="F:double-stranded telomeric DNA binding"/>
    <property type="evidence" value="ECO:0007669"/>
    <property type="project" value="TreeGrafter"/>
</dbReference>
<dbReference type="GO" id="GO:0070192">
    <property type="term" value="P:chromosome organization involved in meiotic cell cycle"/>
    <property type="evidence" value="ECO:0007669"/>
    <property type="project" value="TreeGrafter"/>
</dbReference>
<feature type="coiled-coil region" evidence="1">
    <location>
        <begin position="552"/>
        <end position="694"/>
    </location>
</feature>
<dbReference type="GO" id="GO:0000794">
    <property type="term" value="C:condensed nuclear chromosome"/>
    <property type="evidence" value="ECO:0007669"/>
    <property type="project" value="TreeGrafter"/>
</dbReference>
<feature type="region of interest" description="Disordered" evidence="2">
    <location>
        <begin position="300"/>
        <end position="321"/>
    </location>
</feature>
<feature type="region of interest" description="Disordered" evidence="2">
    <location>
        <begin position="1445"/>
        <end position="1471"/>
    </location>
</feature>
<evidence type="ECO:0000313" key="3">
    <source>
        <dbReference type="EMBL" id="KAG5509829.1"/>
    </source>
</evidence>
<evidence type="ECO:0000313" key="4">
    <source>
        <dbReference type="Proteomes" id="UP000674318"/>
    </source>
</evidence>
<evidence type="ECO:0000256" key="1">
    <source>
        <dbReference type="SAM" id="Coils"/>
    </source>
</evidence>
<dbReference type="PANTHER" id="PTHR18867:SF12">
    <property type="entry name" value="DNA REPAIR PROTEIN RAD50"/>
    <property type="match status" value="1"/>
</dbReference>
<feature type="region of interest" description="Disordered" evidence="2">
    <location>
        <begin position="383"/>
        <end position="424"/>
    </location>
</feature>
<dbReference type="OrthoDB" id="267688at2759"/>
<feature type="compositionally biased region" description="Polar residues" evidence="2">
    <location>
        <begin position="386"/>
        <end position="400"/>
    </location>
</feature>
<dbReference type="GO" id="GO:0051880">
    <property type="term" value="F:G-quadruplex DNA binding"/>
    <property type="evidence" value="ECO:0007669"/>
    <property type="project" value="TreeGrafter"/>
</dbReference>